<reference evidence="2 3" key="1">
    <citation type="submission" date="2016-11" db="EMBL/GenBank/DDBJ databases">
        <authorList>
            <person name="Jaros S."/>
            <person name="Januszkiewicz K."/>
            <person name="Wedrychowicz H."/>
        </authorList>
    </citation>
    <scope>NUCLEOTIDE SEQUENCE [LARGE SCALE GENOMIC DNA]</scope>
    <source>
        <strain evidence="2 3">DSM 16010</strain>
    </source>
</reference>
<name>A0A1M7BYQ1_9BACL</name>
<dbReference type="STRING" id="1123231.SAMN02745189_00636"/>
<keyword evidence="1" id="KW-1133">Transmembrane helix</keyword>
<evidence type="ECO:0000313" key="3">
    <source>
        <dbReference type="Proteomes" id="UP000184206"/>
    </source>
</evidence>
<organism evidence="2 3">
    <name type="scientific">Lacicoccus alkaliphilus DSM 16010</name>
    <dbReference type="NCBI Taxonomy" id="1123231"/>
    <lineage>
        <taxon>Bacteria</taxon>
        <taxon>Bacillati</taxon>
        <taxon>Bacillota</taxon>
        <taxon>Bacilli</taxon>
        <taxon>Bacillales</taxon>
        <taxon>Salinicoccaceae</taxon>
        <taxon>Lacicoccus</taxon>
    </lineage>
</organism>
<evidence type="ECO:0000256" key="1">
    <source>
        <dbReference type="SAM" id="Phobius"/>
    </source>
</evidence>
<feature type="transmembrane region" description="Helical" evidence="1">
    <location>
        <begin position="7"/>
        <end position="25"/>
    </location>
</feature>
<gene>
    <name evidence="2" type="ORF">SAMN02745189_00636</name>
</gene>
<proteinExistence type="predicted"/>
<dbReference type="AlphaFoldDB" id="A0A1M7BYQ1"/>
<evidence type="ECO:0000313" key="2">
    <source>
        <dbReference type="EMBL" id="SHL60162.1"/>
    </source>
</evidence>
<accession>A0A1M7BYQ1</accession>
<protein>
    <submittedName>
        <fullName evidence="2">Uncharacterized protein</fullName>
    </submittedName>
</protein>
<dbReference type="EMBL" id="FRCF01000002">
    <property type="protein sequence ID" value="SHL60162.1"/>
    <property type="molecule type" value="Genomic_DNA"/>
</dbReference>
<keyword evidence="3" id="KW-1185">Reference proteome</keyword>
<dbReference type="OrthoDB" id="2390186at2"/>
<dbReference type="Proteomes" id="UP000184206">
    <property type="component" value="Unassembled WGS sequence"/>
</dbReference>
<keyword evidence="1" id="KW-0472">Membrane</keyword>
<keyword evidence="1" id="KW-0812">Transmembrane</keyword>
<sequence length="84" mass="9604">MFNEVKGFVLLFMAVVMVGTIYIMFNDDDKNAYSDDLYTKEVHNEIMAVEQHTNTPEDIDGLVEEKMLTEEDYGSGLKTVTMVE</sequence>
<dbReference type="RefSeq" id="WP_072708185.1">
    <property type="nucleotide sequence ID" value="NZ_FRCF01000002.1"/>
</dbReference>